<name>A0A174VQ51_BACUN</name>
<keyword evidence="1" id="KW-0812">Transmembrane</keyword>
<gene>
    <name evidence="2" type="ORF">ERS852510_04104</name>
    <name evidence="3" type="ORF">POZ10_12265</name>
</gene>
<evidence type="ECO:0000256" key="1">
    <source>
        <dbReference type="SAM" id="Phobius"/>
    </source>
</evidence>
<keyword evidence="1" id="KW-0472">Membrane</keyword>
<reference evidence="3" key="2">
    <citation type="submission" date="2022-10" db="EMBL/GenBank/DDBJ databases">
        <title>Human gut microbiome strain richness.</title>
        <authorList>
            <person name="Chen-Liaw A."/>
        </authorList>
    </citation>
    <scope>NUCLEOTIDE SEQUENCE</scope>
    <source>
        <strain evidence="3">1001713st1_F9_1001713B170221_170320</strain>
    </source>
</reference>
<dbReference type="EMBL" id="JAQNSI010000349">
    <property type="protein sequence ID" value="MDC1901392.1"/>
    <property type="molecule type" value="Genomic_DNA"/>
</dbReference>
<dbReference type="AlphaFoldDB" id="A0A174VQ51"/>
<feature type="transmembrane region" description="Helical" evidence="1">
    <location>
        <begin position="60"/>
        <end position="80"/>
    </location>
</feature>
<evidence type="ECO:0000313" key="4">
    <source>
        <dbReference type="Proteomes" id="UP000095766"/>
    </source>
</evidence>
<dbReference type="RefSeq" id="WP_057254345.1">
    <property type="nucleotide sequence ID" value="NZ_CAXSUA010000005.1"/>
</dbReference>
<protein>
    <recommendedName>
        <fullName evidence="5">Transmembrane protein</fullName>
    </recommendedName>
</protein>
<dbReference type="Proteomes" id="UP000095766">
    <property type="component" value="Unassembled WGS sequence"/>
</dbReference>
<organism evidence="2 4">
    <name type="scientific">Bacteroides uniformis</name>
    <dbReference type="NCBI Taxonomy" id="820"/>
    <lineage>
        <taxon>Bacteria</taxon>
        <taxon>Pseudomonadati</taxon>
        <taxon>Bacteroidota</taxon>
        <taxon>Bacteroidia</taxon>
        <taxon>Bacteroidales</taxon>
        <taxon>Bacteroidaceae</taxon>
        <taxon>Bacteroides</taxon>
    </lineage>
</organism>
<evidence type="ECO:0000313" key="2">
    <source>
        <dbReference type="EMBL" id="CUQ35411.1"/>
    </source>
</evidence>
<evidence type="ECO:0000313" key="3">
    <source>
        <dbReference type="EMBL" id="MDC1901392.1"/>
    </source>
</evidence>
<dbReference type="Proteomes" id="UP001222603">
    <property type="component" value="Unassembled WGS sequence"/>
</dbReference>
<keyword evidence="1" id="KW-1133">Transmembrane helix</keyword>
<proteinExistence type="predicted"/>
<reference evidence="2 4" key="1">
    <citation type="submission" date="2015-09" db="EMBL/GenBank/DDBJ databases">
        <authorList>
            <consortium name="Pathogen Informatics"/>
        </authorList>
    </citation>
    <scope>NUCLEOTIDE SEQUENCE [LARGE SCALE GENOMIC DNA]</scope>
    <source>
        <strain evidence="2 4">2789STDY5834898</strain>
    </source>
</reference>
<feature type="transmembrane region" description="Helical" evidence="1">
    <location>
        <begin position="7"/>
        <end position="26"/>
    </location>
</feature>
<evidence type="ECO:0008006" key="5">
    <source>
        <dbReference type="Google" id="ProtNLM"/>
    </source>
</evidence>
<dbReference type="EMBL" id="CZAO01000032">
    <property type="protein sequence ID" value="CUQ35411.1"/>
    <property type="molecule type" value="Genomic_DNA"/>
</dbReference>
<accession>A0A174VQ51</accession>
<sequence length="114" mass="12428">MKQLIPALFAVGAVMLLAGAAVYITGWPLSPYIYTIGATMVALAQINSPSKCKSPTVKRLRRQQIFGALLLVLTGAFMLFTRGNEWIVSLMIAAILELYTSIRIPQEEAKEGLS</sequence>